<evidence type="ECO:0000259" key="1">
    <source>
        <dbReference type="Pfam" id="PF04526"/>
    </source>
</evidence>
<dbReference type="RefSeq" id="XP_030539648.1">
    <property type="nucleotide sequence ID" value="XM_030683788.1"/>
</dbReference>
<organism evidence="2 3">
    <name type="scientific">Rhodamnia argentea</name>
    <dbReference type="NCBI Taxonomy" id="178133"/>
    <lineage>
        <taxon>Eukaryota</taxon>
        <taxon>Viridiplantae</taxon>
        <taxon>Streptophyta</taxon>
        <taxon>Embryophyta</taxon>
        <taxon>Tracheophyta</taxon>
        <taxon>Spermatophyta</taxon>
        <taxon>Magnoliopsida</taxon>
        <taxon>eudicotyledons</taxon>
        <taxon>Gunneridae</taxon>
        <taxon>Pentapetalae</taxon>
        <taxon>rosids</taxon>
        <taxon>malvids</taxon>
        <taxon>Myrtales</taxon>
        <taxon>Myrtaceae</taxon>
        <taxon>Myrtoideae</taxon>
        <taxon>Myrteae</taxon>
        <taxon>Australasian group</taxon>
        <taxon>Rhodamnia</taxon>
    </lineage>
</organism>
<dbReference type="Pfam" id="PF04526">
    <property type="entry name" value="DUF568"/>
    <property type="match status" value="1"/>
</dbReference>
<evidence type="ECO:0000313" key="3">
    <source>
        <dbReference type="RefSeq" id="XP_030539648.1"/>
    </source>
</evidence>
<proteinExistence type="predicted"/>
<protein>
    <submittedName>
        <fullName evidence="3">Cytochrome b561 and DOMON domain-containing protein At5g48750-like</fullName>
    </submittedName>
</protein>
<keyword evidence="2" id="KW-1185">Reference proteome</keyword>
<sequence length="109" mass="12114">MLRLQALVAYQRNNNCSMRVYTSSVDSYATMLPEGRLKYQVSRMSATFEKDSETMIFATVHLTSDMLTINQVWQEGPLNGRANGLSMHATSDDHITCFGILNVATGTTS</sequence>
<accession>A0A8B8PZE0</accession>
<dbReference type="OrthoDB" id="2419613at2759"/>
<dbReference type="Proteomes" id="UP000827889">
    <property type="component" value="Chromosome 10"/>
</dbReference>
<dbReference type="PANTHER" id="PTHR23130">
    <property type="entry name" value="CYTOCHROME B561 AND DOMON DOMAIN-CONTAINING PROTEIN"/>
    <property type="match status" value="1"/>
</dbReference>
<dbReference type="AlphaFoldDB" id="A0A8B8PZE0"/>
<evidence type="ECO:0000313" key="2">
    <source>
        <dbReference type="Proteomes" id="UP000827889"/>
    </source>
</evidence>
<feature type="domain" description="AIR12 DOMON" evidence="1">
    <location>
        <begin position="4"/>
        <end position="102"/>
    </location>
</feature>
<gene>
    <name evidence="3" type="primary">LOC115747581</name>
</gene>
<dbReference type="GeneID" id="115747581"/>
<dbReference type="PANTHER" id="PTHR23130:SF167">
    <property type="entry name" value="CYTOCHROME B561 AND DOMON DOMAIN-CONTAINING PROTEIN"/>
    <property type="match status" value="1"/>
</dbReference>
<dbReference type="InterPro" id="IPR045265">
    <property type="entry name" value="AIR12_DOMON"/>
</dbReference>
<reference evidence="3" key="1">
    <citation type="submission" date="2025-08" db="UniProtKB">
        <authorList>
            <consortium name="RefSeq"/>
        </authorList>
    </citation>
    <scope>IDENTIFICATION</scope>
    <source>
        <tissue evidence="3">Leaf</tissue>
    </source>
</reference>
<dbReference type="KEGG" id="rarg:115747581"/>
<name>A0A8B8PZE0_9MYRT</name>